<keyword evidence="9" id="KW-1185">Reference proteome</keyword>
<keyword evidence="2 7" id="KW-0732">Signal</keyword>
<dbReference type="RefSeq" id="WP_212976473.1">
    <property type="nucleotide sequence ID" value="NZ_AP025343.1"/>
</dbReference>
<evidence type="ECO:0000256" key="3">
    <source>
        <dbReference type="ARBA" id="ARBA00023136"/>
    </source>
</evidence>
<keyword evidence="4" id="KW-0564">Palmitate</keyword>
<feature type="chain" id="PRO_5038711695" description="ABC transporter substrate-binding protein" evidence="7">
    <location>
        <begin position="20"/>
        <end position="453"/>
    </location>
</feature>
<evidence type="ECO:0000256" key="7">
    <source>
        <dbReference type="SAM" id="SignalP"/>
    </source>
</evidence>
<gene>
    <name evidence="8" type="ORF">J34TS1_00060</name>
</gene>
<evidence type="ECO:0000256" key="6">
    <source>
        <dbReference type="SAM" id="MobiDB-lite"/>
    </source>
</evidence>
<evidence type="ECO:0000256" key="5">
    <source>
        <dbReference type="ARBA" id="ARBA00023288"/>
    </source>
</evidence>
<dbReference type="Gene3D" id="3.40.190.10">
    <property type="entry name" value="Periplasmic binding protein-like II"/>
    <property type="match status" value="1"/>
</dbReference>
<feature type="compositionally biased region" description="Basic and acidic residues" evidence="6">
    <location>
        <begin position="32"/>
        <end position="44"/>
    </location>
</feature>
<evidence type="ECO:0000313" key="8">
    <source>
        <dbReference type="EMBL" id="GIO45241.1"/>
    </source>
</evidence>
<keyword evidence="1" id="KW-1003">Cell membrane</keyword>
<evidence type="ECO:0000256" key="4">
    <source>
        <dbReference type="ARBA" id="ARBA00023139"/>
    </source>
</evidence>
<keyword evidence="5" id="KW-0449">Lipoprotein</keyword>
<evidence type="ECO:0000256" key="2">
    <source>
        <dbReference type="ARBA" id="ARBA00022729"/>
    </source>
</evidence>
<comment type="caution">
    <text evidence="8">The sequence shown here is derived from an EMBL/GenBank/DDBJ whole genome shotgun (WGS) entry which is preliminary data.</text>
</comment>
<feature type="signal peptide" evidence="7">
    <location>
        <begin position="1"/>
        <end position="19"/>
    </location>
</feature>
<dbReference type="Pfam" id="PF01547">
    <property type="entry name" value="SBP_bac_1"/>
    <property type="match status" value="1"/>
</dbReference>
<reference evidence="8 9" key="1">
    <citation type="submission" date="2021-03" db="EMBL/GenBank/DDBJ databases">
        <title>Antimicrobial resistance genes in bacteria isolated from Japanese honey, and their potential for conferring macrolide and lincosamide resistance in the American foulbrood pathogen Paenibacillus larvae.</title>
        <authorList>
            <person name="Okamoto M."/>
            <person name="Kumagai M."/>
            <person name="Kanamori H."/>
            <person name="Takamatsu D."/>
        </authorList>
    </citation>
    <scope>NUCLEOTIDE SEQUENCE [LARGE SCALE GENOMIC DNA]</scope>
    <source>
        <strain evidence="8 9">J34TS1</strain>
    </source>
</reference>
<dbReference type="PROSITE" id="PS51257">
    <property type="entry name" value="PROKAR_LIPOPROTEIN"/>
    <property type="match status" value="1"/>
</dbReference>
<name>A0A919Y6X3_9BACL</name>
<feature type="compositionally biased region" description="Polar residues" evidence="6">
    <location>
        <begin position="21"/>
        <end position="31"/>
    </location>
</feature>
<dbReference type="AlphaFoldDB" id="A0A919Y6X3"/>
<dbReference type="Proteomes" id="UP000682811">
    <property type="component" value="Unassembled WGS sequence"/>
</dbReference>
<dbReference type="EMBL" id="BORT01000001">
    <property type="protein sequence ID" value="GIO45241.1"/>
    <property type="molecule type" value="Genomic_DNA"/>
</dbReference>
<protein>
    <recommendedName>
        <fullName evidence="10">ABC transporter substrate-binding protein</fullName>
    </recommendedName>
</protein>
<organism evidence="8 9">
    <name type="scientific">Paenibacillus azoreducens</name>
    <dbReference type="NCBI Taxonomy" id="116718"/>
    <lineage>
        <taxon>Bacteria</taxon>
        <taxon>Bacillati</taxon>
        <taxon>Bacillota</taxon>
        <taxon>Bacilli</taxon>
        <taxon>Bacillales</taxon>
        <taxon>Paenibacillaceae</taxon>
        <taxon>Paenibacillus</taxon>
    </lineage>
</organism>
<dbReference type="InterPro" id="IPR050490">
    <property type="entry name" value="Bact_solute-bd_prot1"/>
</dbReference>
<keyword evidence="3" id="KW-0472">Membrane</keyword>
<dbReference type="SUPFAM" id="SSF53850">
    <property type="entry name" value="Periplasmic binding protein-like II"/>
    <property type="match status" value="1"/>
</dbReference>
<evidence type="ECO:0000256" key="1">
    <source>
        <dbReference type="ARBA" id="ARBA00022475"/>
    </source>
</evidence>
<dbReference type="PANTHER" id="PTHR43649">
    <property type="entry name" value="ARABINOSE-BINDING PROTEIN-RELATED"/>
    <property type="match status" value="1"/>
</dbReference>
<dbReference type="InterPro" id="IPR006059">
    <property type="entry name" value="SBP"/>
</dbReference>
<feature type="region of interest" description="Disordered" evidence="6">
    <location>
        <begin position="21"/>
        <end position="45"/>
    </location>
</feature>
<sequence>MKKWLLMLLMGAIMTTATACGSGSDAGSNGKEQAKEKQTNKEGKTVVTLSIQEPGPFYEALKKKFEEKYPDIDLQIQSYKNAGEKWDPGDYEKYKKTMNTALLSGKGADIYDLGSLPNEEYEQYVSKQLLLNMNDYMQQDQTLNKNDLKMSILDALKLKGGLYTVPSGYFMRPFVGDGNAIQNSSVKIDDKTWNWKTFDEISRQLIQQANKGGKKQLYALANNPPEVTLQEMVVDSYSEFVNREAKKVQFDSPAFIELLQQVKKMYDAKVITSDEAKMGNQLFYSSVIMSPSDLIDGPYSAFENPVLLQKPHSGQSGGIRIIPTSQFGIQAKSPVKEEAWKFISFMLSDEAQSLNEREGFSLLTSVNNKKLDELQEKVKSGSYKLPTGKEAKVPDEAFTKFKQIVQDADQYAGLDGKVISIVGEESASFFGGQKSAEEVAKLIQNRTTTFINE</sequence>
<proteinExistence type="predicted"/>
<evidence type="ECO:0008006" key="10">
    <source>
        <dbReference type="Google" id="ProtNLM"/>
    </source>
</evidence>
<accession>A0A919Y6X3</accession>
<dbReference type="PANTHER" id="PTHR43649:SF33">
    <property type="entry name" value="POLYGALACTURONAN_RHAMNOGALACTURONAN-BINDING PROTEIN YTCQ"/>
    <property type="match status" value="1"/>
</dbReference>
<evidence type="ECO:0000313" key="9">
    <source>
        <dbReference type="Proteomes" id="UP000682811"/>
    </source>
</evidence>